<dbReference type="GO" id="GO:0003700">
    <property type="term" value="F:DNA-binding transcription factor activity"/>
    <property type="evidence" value="ECO:0007669"/>
    <property type="project" value="InterPro"/>
</dbReference>
<evidence type="ECO:0000313" key="5">
    <source>
        <dbReference type="EMBL" id="GES20809.1"/>
    </source>
</evidence>
<keyword evidence="6" id="KW-1185">Reference proteome</keyword>
<sequence length="107" mass="11711">MTDRGLIHTVPGRACFTGPAEAGHPRPLYQRIAAELAGQIFSGEIQINHPIPVREDLRVRHGVCDHTLREAVELLESLGWVICVPYRRPVAAPPTCWPVSLDGSAVP</sequence>
<gene>
    <name evidence="5" type="ORF">Aple_037050</name>
</gene>
<evidence type="ECO:0000313" key="6">
    <source>
        <dbReference type="Proteomes" id="UP000377595"/>
    </source>
</evidence>
<name>A0A5M3XKX0_9ACTN</name>
<dbReference type="EMBL" id="BLAF01000019">
    <property type="protein sequence ID" value="GES20809.1"/>
    <property type="molecule type" value="Genomic_DNA"/>
</dbReference>
<dbReference type="GO" id="GO:0003677">
    <property type="term" value="F:DNA binding"/>
    <property type="evidence" value="ECO:0007669"/>
    <property type="project" value="UniProtKB-KW"/>
</dbReference>
<dbReference type="Proteomes" id="UP000377595">
    <property type="component" value="Unassembled WGS sequence"/>
</dbReference>
<dbReference type="InterPro" id="IPR000524">
    <property type="entry name" value="Tscrpt_reg_HTH_GntR"/>
</dbReference>
<evidence type="ECO:0000259" key="4">
    <source>
        <dbReference type="PROSITE" id="PS50949"/>
    </source>
</evidence>
<dbReference type="PROSITE" id="PS50949">
    <property type="entry name" value="HTH_GNTR"/>
    <property type="match status" value="1"/>
</dbReference>
<evidence type="ECO:0000256" key="3">
    <source>
        <dbReference type="ARBA" id="ARBA00023163"/>
    </source>
</evidence>
<keyword evidence="2" id="KW-0238">DNA-binding</keyword>
<dbReference type="AlphaFoldDB" id="A0A5M3XKX0"/>
<dbReference type="Pfam" id="PF00392">
    <property type="entry name" value="GntR"/>
    <property type="match status" value="1"/>
</dbReference>
<reference evidence="5 6" key="1">
    <citation type="submission" date="2019-10" db="EMBL/GenBank/DDBJ databases">
        <title>Whole genome shotgun sequence of Acrocarpospora pleiomorpha NBRC 16267.</title>
        <authorList>
            <person name="Ichikawa N."/>
            <person name="Kimura A."/>
            <person name="Kitahashi Y."/>
            <person name="Komaki H."/>
            <person name="Oguchi A."/>
        </authorList>
    </citation>
    <scope>NUCLEOTIDE SEQUENCE [LARGE SCALE GENOMIC DNA]</scope>
    <source>
        <strain evidence="5 6">NBRC 16267</strain>
    </source>
</reference>
<organism evidence="5 6">
    <name type="scientific">Acrocarpospora pleiomorpha</name>
    <dbReference type="NCBI Taxonomy" id="90975"/>
    <lineage>
        <taxon>Bacteria</taxon>
        <taxon>Bacillati</taxon>
        <taxon>Actinomycetota</taxon>
        <taxon>Actinomycetes</taxon>
        <taxon>Streptosporangiales</taxon>
        <taxon>Streptosporangiaceae</taxon>
        <taxon>Acrocarpospora</taxon>
    </lineage>
</organism>
<accession>A0A5M3XKX0</accession>
<protein>
    <recommendedName>
        <fullName evidence="4">HTH gntR-type domain-containing protein</fullName>
    </recommendedName>
</protein>
<comment type="caution">
    <text evidence="5">The sequence shown here is derived from an EMBL/GenBank/DDBJ whole genome shotgun (WGS) entry which is preliminary data.</text>
</comment>
<evidence type="ECO:0000256" key="2">
    <source>
        <dbReference type="ARBA" id="ARBA00023125"/>
    </source>
</evidence>
<dbReference type="Gene3D" id="1.10.10.10">
    <property type="entry name" value="Winged helix-like DNA-binding domain superfamily/Winged helix DNA-binding domain"/>
    <property type="match status" value="1"/>
</dbReference>
<dbReference type="SUPFAM" id="SSF46785">
    <property type="entry name" value="Winged helix' DNA-binding domain"/>
    <property type="match status" value="1"/>
</dbReference>
<dbReference type="InterPro" id="IPR036390">
    <property type="entry name" value="WH_DNA-bd_sf"/>
</dbReference>
<dbReference type="InterPro" id="IPR036388">
    <property type="entry name" value="WH-like_DNA-bd_sf"/>
</dbReference>
<keyword evidence="1" id="KW-0805">Transcription regulation</keyword>
<evidence type="ECO:0000256" key="1">
    <source>
        <dbReference type="ARBA" id="ARBA00023015"/>
    </source>
</evidence>
<proteinExistence type="predicted"/>
<keyword evidence="3" id="KW-0804">Transcription</keyword>
<feature type="domain" description="HTH gntR-type" evidence="4">
    <location>
        <begin position="26"/>
        <end position="94"/>
    </location>
</feature>